<organism evidence="1 2">
    <name type="scientific">Nonomuraea turkmeniaca</name>
    <dbReference type="NCBI Taxonomy" id="103838"/>
    <lineage>
        <taxon>Bacteria</taxon>
        <taxon>Bacillati</taxon>
        <taxon>Actinomycetota</taxon>
        <taxon>Actinomycetes</taxon>
        <taxon>Streptosporangiales</taxon>
        <taxon>Streptosporangiaceae</taxon>
        <taxon>Nonomuraea</taxon>
    </lineage>
</organism>
<accession>A0A5S4FP79</accession>
<reference evidence="1 2" key="1">
    <citation type="submission" date="2019-05" db="EMBL/GenBank/DDBJ databases">
        <title>Draft genome sequence of Nonomuraea turkmeniaca DSM 43926.</title>
        <authorList>
            <person name="Saricaoglu S."/>
            <person name="Isik K."/>
        </authorList>
    </citation>
    <scope>NUCLEOTIDE SEQUENCE [LARGE SCALE GENOMIC DNA]</scope>
    <source>
        <strain evidence="1 2">DSM 43926</strain>
    </source>
</reference>
<dbReference type="OrthoDB" id="9847040at2"/>
<keyword evidence="2" id="KW-1185">Reference proteome</keyword>
<gene>
    <name evidence="1" type="ORF">ETD86_11620</name>
</gene>
<protein>
    <submittedName>
        <fullName evidence="1">Uncharacterized protein</fullName>
    </submittedName>
</protein>
<proteinExistence type="predicted"/>
<name>A0A5S4FP79_9ACTN</name>
<evidence type="ECO:0000313" key="1">
    <source>
        <dbReference type="EMBL" id="TMR22486.1"/>
    </source>
</evidence>
<comment type="caution">
    <text evidence="1">The sequence shown here is derived from an EMBL/GenBank/DDBJ whole genome shotgun (WGS) entry which is preliminary data.</text>
</comment>
<sequence>MVREAAAGMDGVTVVDFADLGVLPPEARKAAHILAEVNAVADFLAQLTEACDIYLARRIAAQLAETSPDGDGGLDLSLGETATRIAADADPAAWDELQMHARRDILTTCAQRLATVQQRHLPDTPEARANLAKMIGNTFAIGGNLWVFADKELMEAGDGFEQVRMLPDSVDLPPRASSPTNQHAAKVVADFDGVSLLANAAILLMVAQVIELNATGGWDEFLQENLP</sequence>
<dbReference type="Proteomes" id="UP000309128">
    <property type="component" value="Unassembled WGS sequence"/>
</dbReference>
<dbReference type="AlphaFoldDB" id="A0A5S4FP79"/>
<evidence type="ECO:0000313" key="2">
    <source>
        <dbReference type="Proteomes" id="UP000309128"/>
    </source>
</evidence>
<dbReference type="EMBL" id="VCKY01000029">
    <property type="protein sequence ID" value="TMR22486.1"/>
    <property type="molecule type" value="Genomic_DNA"/>
</dbReference>
<dbReference type="RefSeq" id="WP_138666142.1">
    <property type="nucleotide sequence ID" value="NZ_VCKY01000029.1"/>
</dbReference>